<dbReference type="PANTHER" id="PTHR33428">
    <property type="entry name" value="CHLOROPHYLLASE-2, CHLOROPLASTIC"/>
    <property type="match status" value="1"/>
</dbReference>
<dbReference type="EMBL" id="BLKX01000001">
    <property type="protein sequence ID" value="GFG77428.1"/>
    <property type="molecule type" value="Genomic_DNA"/>
</dbReference>
<organism evidence="2 4">
    <name type="scientific">Mycobacterium paragordonae</name>
    <dbReference type="NCBI Taxonomy" id="1389713"/>
    <lineage>
        <taxon>Bacteria</taxon>
        <taxon>Bacillati</taxon>
        <taxon>Actinomycetota</taxon>
        <taxon>Actinomycetes</taxon>
        <taxon>Mycobacteriales</taxon>
        <taxon>Mycobacteriaceae</taxon>
        <taxon>Mycobacterium</taxon>
    </lineage>
</organism>
<gene>
    <name evidence="1" type="ORF">MPRG_07040</name>
    <name evidence="2" type="ORF">QXL92_18795</name>
</gene>
<evidence type="ECO:0000313" key="3">
    <source>
        <dbReference type="Proteomes" id="UP000465240"/>
    </source>
</evidence>
<dbReference type="EMBL" id="JAUFSA010000001">
    <property type="protein sequence ID" value="MDP7736793.1"/>
    <property type="molecule type" value="Genomic_DNA"/>
</dbReference>
<dbReference type="Gene3D" id="3.40.50.1820">
    <property type="entry name" value="alpha/beta hydrolase"/>
    <property type="match status" value="1"/>
</dbReference>
<keyword evidence="2" id="KW-0378">Hydrolase</keyword>
<dbReference type="Proteomes" id="UP000465240">
    <property type="component" value="Unassembled WGS sequence"/>
</dbReference>
<dbReference type="Proteomes" id="UP001229081">
    <property type="component" value="Unassembled WGS sequence"/>
</dbReference>
<dbReference type="InterPro" id="IPR029058">
    <property type="entry name" value="AB_hydrolase_fold"/>
</dbReference>
<dbReference type="RefSeq" id="WP_065046543.1">
    <property type="nucleotide sequence ID" value="NZ_BLKX01000001.1"/>
</dbReference>
<accession>A0AAJ1SCM3</accession>
<dbReference type="KEGG" id="mpag:C0J29_06135"/>
<name>A0AAJ1SCM3_9MYCO</name>
<dbReference type="AlphaFoldDB" id="A0AAJ1SCM3"/>
<reference evidence="1" key="2">
    <citation type="submission" date="2020-02" db="EMBL/GenBank/DDBJ databases">
        <authorList>
            <person name="Matsumoto Y."/>
            <person name="Kinjo T."/>
            <person name="Motooka D."/>
            <person name="Nabeya D."/>
            <person name="Jung N."/>
            <person name="Uechi K."/>
            <person name="Horii T."/>
            <person name="Iida T."/>
            <person name="Fujita J."/>
            <person name="Nakamura S."/>
        </authorList>
    </citation>
    <scope>NUCLEOTIDE SEQUENCE</scope>
    <source>
        <strain evidence="1">JCM 18565</strain>
    </source>
</reference>
<reference evidence="1 3" key="1">
    <citation type="journal article" date="2019" name="Emerg. Microbes Infect.">
        <title>Comprehensive subspecies identification of 175 nontuberculous mycobacteria species based on 7547 genomic profiles.</title>
        <authorList>
            <person name="Matsumoto Y."/>
            <person name="Kinjo T."/>
            <person name="Motooka D."/>
            <person name="Nabeya D."/>
            <person name="Jung N."/>
            <person name="Uechi K."/>
            <person name="Horii T."/>
            <person name="Iida T."/>
            <person name="Fujita J."/>
            <person name="Nakamura S."/>
        </authorList>
    </citation>
    <scope>NUCLEOTIDE SEQUENCE [LARGE SCALE GENOMIC DNA]</scope>
    <source>
        <strain evidence="1 3">JCM 18565</strain>
    </source>
</reference>
<sequence length="283" mass="29274">MARIRKLVAALNRRGPHRVLRGDLAFAGLPGVVYTPESGFNLPGIAFGHDWLTGSAQYAGLLEHLASWGIVAGAPDTQRGLVPSVMNLAFDLGVALDIVSGVRLGPGEISVHPAKLGLAGHGFGASAAVFAAAGMSGPSGRPLAAVAALFPTVTAPPAELPAADLDVPGLILTAPDDPKTLNSNALALDRAWDKATLRIVSKAEAGGLVEGRRLPKAVGLGGSDRKTQRAVRALLTGYLLYTLAGDKTYRDFADPDVALPRTDPVDPEAPLVTPEEKIVALLK</sequence>
<dbReference type="GO" id="GO:0016787">
    <property type="term" value="F:hydrolase activity"/>
    <property type="evidence" value="ECO:0007669"/>
    <property type="project" value="UniProtKB-KW"/>
</dbReference>
<dbReference type="PANTHER" id="PTHR33428:SF14">
    <property type="entry name" value="CARBOXYLESTERASE TYPE B DOMAIN-CONTAINING PROTEIN"/>
    <property type="match status" value="1"/>
</dbReference>
<evidence type="ECO:0000313" key="2">
    <source>
        <dbReference type="EMBL" id="MDP7736793.1"/>
    </source>
</evidence>
<comment type="caution">
    <text evidence="2">The sequence shown here is derived from an EMBL/GenBank/DDBJ whole genome shotgun (WGS) entry which is preliminary data.</text>
</comment>
<evidence type="ECO:0000313" key="4">
    <source>
        <dbReference type="Proteomes" id="UP001229081"/>
    </source>
</evidence>
<keyword evidence="3" id="KW-1185">Reference proteome</keyword>
<dbReference type="SUPFAM" id="SSF53474">
    <property type="entry name" value="alpha/beta-Hydrolases"/>
    <property type="match status" value="1"/>
</dbReference>
<reference evidence="2" key="3">
    <citation type="submission" date="2023-06" db="EMBL/GenBank/DDBJ databases">
        <title>Identification of two novel mycobacterium reveal diversities and complexities of Mycobacterium gordonae clade.</title>
        <authorList>
            <person name="Matsumoto Y."/>
            <person name="Nakamura S."/>
            <person name="Motooka D."/>
            <person name="Fukushima K."/>
        </authorList>
    </citation>
    <scope>NUCLEOTIDE SEQUENCE</scope>
    <source>
        <strain evidence="2">TY812</strain>
    </source>
</reference>
<protein>
    <submittedName>
        <fullName evidence="2">Alpha/beta hydrolase</fullName>
    </submittedName>
</protein>
<evidence type="ECO:0000313" key="1">
    <source>
        <dbReference type="EMBL" id="GFG77428.1"/>
    </source>
</evidence>
<proteinExistence type="predicted"/>